<name>A0ACB9JFM4_9ASTR</name>
<dbReference type="Proteomes" id="UP001056120">
    <property type="component" value="Linkage Group LG04"/>
</dbReference>
<accession>A0ACB9JFM4</accession>
<organism evidence="1 2">
    <name type="scientific">Smallanthus sonchifolius</name>
    <dbReference type="NCBI Taxonomy" id="185202"/>
    <lineage>
        <taxon>Eukaryota</taxon>
        <taxon>Viridiplantae</taxon>
        <taxon>Streptophyta</taxon>
        <taxon>Embryophyta</taxon>
        <taxon>Tracheophyta</taxon>
        <taxon>Spermatophyta</taxon>
        <taxon>Magnoliopsida</taxon>
        <taxon>eudicotyledons</taxon>
        <taxon>Gunneridae</taxon>
        <taxon>Pentapetalae</taxon>
        <taxon>asterids</taxon>
        <taxon>campanulids</taxon>
        <taxon>Asterales</taxon>
        <taxon>Asteraceae</taxon>
        <taxon>Asteroideae</taxon>
        <taxon>Heliantheae alliance</taxon>
        <taxon>Millerieae</taxon>
        <taxon>Smallanthus</taxon>
    </lineage>
</organism>
<dbReference type="EMBL" id="CM042021">
    <property type="protein sequence ID" value="KAI3818961.1"/>
    <property type="molecule type" value="Genomic_DNA"/>
</dbReference>
<evidence type="ECO:0000313" key="2">
    <source>
        <dbReference type="Proteomes" id="UP001056120"/>
    </source>
</evidence>
<reference evidence="1 2" key="2">
    <citation type="journal article" date="2022" name="Mol. Ecol. Resour.">
        <title>The genomes of chicory, endive, great burdock and yacon provide insights into Asteraceae paleo-polyploidization history and plant inulin production.</title>
        <authorList>
            <person name="Fan W."/>
            <person name="Wang S."/>
            <person name="Wang H."/>
            <person name="Wang A."/>
            <person name="Jiang F."/>
            <person name="Liu H."/>
            <person name="Zhao H."/>
            <person name="Xu D."/>
            <person name="Zhang Y."/>
        </authorList>
    </citation>
    <scope>NUCLEOTIDE SEQUENCE [LARGE SCALE GENOMIC DNA]</scope>
    <source>
        <strain evidence="2">cv. Yunnan</strain>
        <tissue evidence="1">Leaves</tissue>
    </source>
</reference>
<protein>
    <submittedName>
        <fullName evidence="1">Uncharacterized protein</fullName>
    </submittedName>
</protein>
<keyword evidence="2" id="KW-1185">Reference proteome</keyword>
<reference evidence="2" key="1">
    <citation type="journal article" date="2022" name="Mol. Ecol. Resour.">
        <title>The genomes of chicory, endive, great burdock and yacon provide insights into Asteraceae palaeo-polyploidization history and plant inulin production.</title>
        <authorList>
            <person name="Fan W."/>
            <person name="Wang S."/>
            <person name="Wang H."/>
            <person name="Wang A."/>
            <person name="Jiang F."/>
            <person name="Liu H."/>
            <person name="Zhao H."/>
            <person name="Xu D."/>
            <person name="Zhang Y."/>
        </authorList>
    </citation>
    <scope>NUCLEOTIDE SEQUENCE [LARGE SCALE GENOMIC DNA]</scope>
    <source>
        <strain evidence="2">cv. Yunnan</strain>
    </source>
</reference>
<sequence>MFKSKIKWVALGGLALSFLSLLVHMFLANTSAELVQYHVMTGFVEDLNVNAVGKQFHNTKIMVSYMPRFLVDSRRSDHRLLNASLVIPEIQESTNSKGIGSEFKSFSYLYNVDHFITSLRSDVVIVKDLPPELKAARKRKECPIFKPRKSASFDYYIKEVKPKLKQGKLIGLVVIDGGCLQPILPPKWGEYQRLRCRVAFHALHFRQDVLALAHQMLKRLRASGQPYLAYHPGLVRDALAYQGCADLFQDVHTELIQYRRAQMIKQKLVHDEPSVDSYIQKVNGLCPLMPEEVGLLLRAMGYPPTTRNYLAGSERFGGQRVMIPLRAIYTNLVDRSNLCNKYELNKLLGTESPLPSNPANHTHVKTADELTKEWHEEGPHPRPQPPPPGRPIYQHEKEGWHGWIAEKESEPDPSPIDLRDKAHRLLWDALDYIVSVEADAFFPGFNNDGTGWPDFSNLVMGHRLYEMASSRTYRPDSSSDNLYFPKRSWTVAARDHLNNSLGEVGLKRQLLQSKPNSFLSHPIPECSCTTVKPIGDNHECPKWLKDSVAKSRTQDENEQPDDEVDEFQSGTEDEIAEDLMFDRDEEMDPND</sequence>
<gene>
    <name evidence="1" type="ORF">L1987_12783</name>
</gene>
<comment type="caution">
    <text evidence="1">The sequence shown here is derived from an EMBL/GenBank/DDBJ whole genome shotgun (WGS) entry which is preliminary data.</text>
</comment>
<evidence type="ECO:0000313" key="1">
    <source>
        <dbReference type="EMBL" id="KAI3818961.1"/>
    </source>
</evidence>
<proteinExistence type="predicted"/>